<protein>
    <submittedName>
        <fullName evidence="2">Uncharacterized protein</fullName>
    </submittedName>
</protein>
<evidence type="ECO:0000313" key="2">
    <source>
        <dbReference type="EMBL" id="UJO11556.1"/>
    </source>
</evidence>
<accession>A0A9Q8L632</accession>
<reference evidence="2" key="1">
    <citation type="submission" date="2021-12" db="EMBL/GenBank/DDBJ databases">
        <authorList>
            <person name="Zaccaron A."/>
            <person name="Stergiopoulos I."/>
        </authorList>
    </citation>
    <scope>NUCLEOTIDE SEQUENCE</scope>
    <source>
        <strain evidence="2">Race5_Kim</strain>
    </source>
</reference>
<evidence type="ECO:0000313" key="3">
    <source>
        <dbReference type="Proteomes" id="UP000756132"/>
    </source>
</evidence>
<evidence type="ECO:0000256" key="1">
    <source>
        <dbReference type="SAM" id="Phobius"/>
    </source>
</evidence>
<dbReference type="AlphaFoldDB" id="A0A9Q8L632"/>
<proteinExistence type="predicted"/>
<dbReference type="Proteomes" id="UP000756132">
    <property type="component" value="Chromosome 1"/>
</dbReference>
<dbReference type="GeneID" id="71981235"/>
<keyword evidence="1" id="KW-0472">Membrane</keyword>
<feature type="transmembrane region" description="Helical" evidence="1">
    <location>
        <begin position="48"/>
        <end position="68"/>
    </location>
</feature>
<sequence>MYIPITRYPFSADVSDICTTKPDATIRTCSRAISIQYSGHFSCAVDTAVAISLAVLFALLVFQVLEFIRNVVEVVRKWPAEPKQRVEKPAPALFMFIPDIS</sequence>
<keyword evidence="1" id="KW-0812">Transmembrane</keyword>
<organism evidence="2 3">
    <name type="scientific">Passalora fulva</name>
    <name type="common">Tomato leaf mold</name>
    <name type="synonym">Cladosporium fulvum</name>
    <dbReference type="NCBI Taxonomy" id="5499"/>
    <lineage>
        <taxon>Eukaryota</taxon>
        <taxon>Fungi</taxon>
        <taxon>Dikarya</taxon>
        <taxon>Ascomycota</taxon>
        <taxon>Pezizomycotina</taxon>
        <taxon>Dothideomycetes</taxon>
        <taxon>Dothideomycetidae</taxon>
        <taxon>Mycosphaerellales</taxon>
        <taxon>Mycosphaerellaceae</taxon>
        <taxon>Fulvia</taxon>
    </lineage>
</organism>
<keyword evidence="1" id="KW-1133">Transmembrane helix</keyword>
<dbReference type="KEGG" id="ffu:CLAFUR5_01357"/>
<gene>
    <name evidence="2" type="ORF">CLAFUR5_01357</name>
</gene>
<keyword evidence="3" id="KW-1185">Reference proteome</keyword>
<dbReference type="RefSeq" id="XP_047755922.1">
    <property type="nucleotide sequence ID" value="XM_047900505.1"/>
</dbReference>
<reference evidence="2" key="2">
    <citation type="journal article" date="2022" name="Microb. Genom.">
        <title>A chromosome-scale genome assembly of the tomato pathogen Cladosporium fulvum reveals a compartmentalized genome architecture and the presence of a dispensable chromosome.</title>
        <authorList>
            <person name="Zaccaron A.Z."/>
            <person name="Chen L.H."/>
            <person name="Samaras A."/>
            <person name="Stergiopoulos I."/>
        </authorList>
    </citation>
    <scope>NUCLEOTIDE SEQUENCE</scope>
    <source>
        <strain evidence="2">Race5_Kim</strain>
    </source>
</reference>
<dbReference type="EMBL" id="CP090163">
    <property type="protein sequence ID" value="UJO11556.1"/>
    <property type="molecule type" value="Genomic_DNA"/>
</dbReference>
<name>A0A9Q8L632_PASFU</name>